<keyword evidence="2 4" id="KW-0560">Oxidoreductase</keyword>
<gene>
    <name evidence="6" type="ORF">FJZ00_06555</name>
</gene>
<dbReference type="GO" id="GO:0009083">
    <property type="term" value="P:branched-chain amino acid catabolic process"/>
    <property type="evidence" value="ECO:0007669"/>
    <property type="project" value="TreeGrafter"/>
</dbReference>
<dbReference type="EMBL" id="VGJX01000330">
    <property type="protein sequence ID" value="MBM3274794.1"/>
    <property type="molecule type" value="Genomic_DNA"/>
</dbReference>
<protein>
    <recommendedName>
        <fullName evidence="4">2-oxoisovalerate dehydrogenase subunit alpha</fullName>
        <ecNumber evidence="4">1.2.4.4</ecNumber>
    </recommendedName>
    <alternativeName>
        <fullName evidence="4">Branched-chain alpha-keto acid dehydrogenase E1 component alpha chain</fullName>
    </alternativeName>
</protein>
<proteinExistence type="inferred from homology"/>
<evidence type="ECO:0000313" key="6">
    <source>
        <dbReference type="EMBL" id="MBM3274794.1"/>
    </source>
</evidence>
<dbReference type="InterPro" id="IPR029061">
    <property type="entry name" value="THDP-binding"/>
</dbReference>
<evidence type="ECO:0000256" key="2">
    <source>
        <dbReference type="ARBA" id="ARBA00023002"/>
    </source>
</evidence>
<dbReference type="PANTHER" id="PTHR43380:SF1">
    <property type="entry name" value="2-OXOISOVALERATE DEHYDROGENASE SUBUNIT ALPHA, MITOCHONDRIAL"/>
    <property type="match status" value="1"/>
</dbReference>
<dbReference type="InterPro" id="IPR050771">
    <property type="entry name" value="Alpha-ketoacid_DH_E1_comp"/>
</dbReference>
<evidence type="ECO:0000259" key="5">
    <source>
        <dbReference type="Pfam" id="PF00676"/>
    </source>
</evidence>
<comment type="cofactor">
    <cofactor evidence="1 4">
        <name>thiamine diphosphate</name>
        <dbReference type="ChEBI" id="CHEBI:58937"/>
    </cofactor>
</comment>
<reference evidence="6 7" key="1">
    <citation type="submission" date="2019-03" db="EMBL/GenBank/DDBJ databases">
        <title>Lake Tanganyika Metagenome-Assembled Genomes (MAGs).</title>
        <authorList>
            <person name="Tran P."/>
        </authorList>
    </citation>
    <scope>NUCLEOTIDE SEQUENCE [LARGE SCALE GENOMIC DNA]</scope>
    <source>
        <strain evidence="6">K_DeepCast_65m_m2_236</strain>
    </source>
</reference>
<comment type="function">
    <text evidence="4">The branched-chain alpha-keto dehydrogenase complex catalyzes the overall conversion of alpha-keto acids to acyl-CoA and CO(2). It contains multiple copies of three enzymatic components: branched-chain alpha-keto acid decarboxylase (E1), lipoamide acyltransferase (E2) and lipoamide dehydrogenase (E3).</text>
</comment>
<sequence>MVKTRVTEETAILMNKGGEGFFWIGGAGEEAFGVPLGLQVKKGRGPEYDYLHLHYRGAPIAIAMGVDPLDHLRQMAAKATDPFSGGRNFVEHYAVPDWNIVPVTPTIETQYTMVIGTAHVQRRFGGDGISIVTGGDAGAAEGDFHTCLNWSSRPGAELPVLIVVTHNKWGISTHSSQTQSNSQINEWATPFGIRNSSIDGNDVEAVWDALAEAIAYIRTARKPYCLQANVSRIFGHSSATGANRVDERDCILDYEAKLVAASVMTRAEIDAVWEKWRTYCKQAVEQVRLEPAPEPSDIWNHIFAEPVRH</sequence>
<comment type="caution">
    <text evidence="6">The sequence shown here is derived from an EMBL/GenBank/DDBJ whole genome shotgun (WGS) entry which is preliminary data.</text>
</comment>
<accession>A0A937X2L3</accession>
<feature type="domain" description="Dehydrogenase E1 component" evidence="5">
    <location>
        <begin position="1"/>
        <end position="295"/>
    </location>
</feature>
<dbReference type="SUPFAM" id="SSF52518">
    <property type="entry name" value="Thiamin diphosphate-binding fold (THDP-binding)"/>
    <property type="match status" value="1"/>
</dbReference>
<dbReference type="EC" id="1.2.4.4" evidence="4"/>
<dbReference type="Gene3D" id="3.40.50.970">
    <property type="match status" value="1"/>
</dbReference>
<dbReference type="Pfam" id="PF00676">
    <property type="entry name" value="E1_dh"/>
    <property type="match status" value="1"/>
</dbReference>
<evidence type="ECO:0000313" key="7">
    <source>
        <dbReference type="Proteomes" id="UP000703893"/>
    </source>
</evidence>
<evidence type="ECO:0000256" key="4">
    <source>
        <dbReference type="RuleBase" id="RU365014"/>
    </source>
</evidence>
<evidence type="ECO:0000256" key="3">
    <source>
        <dbReference type="ARBA" id="ARBA00023052"/>
    </source>
</evidence>
<organism evidence="6 7">
    <name type="scientific">Candidatus Tanganyikabacteria bacterium</name>
    <dbReference type="NCBI Taxonomy" id="2961651"/>
    <lineage>
        <taxon>Bacteria</taxon>
        <taxon>Bacillati</taxon>
        <taxon>Candidatus Sericytochromatia</taxon>
        <taxon>Candidatus Tanganyikabacteria</taxon>
    </lineage>
</organism>
<comment type="similarity">
    <text evidence="4">Belongs to the BCKDHA family.</text>
</comment>
<evidence type="ECO:0000256" key="1">
    <source>
        <dbReference type="ARBA" id="ARBA00001964"/>
    </source>
</evidence>
<name>A0A937X2L3_9BACT</name>
<comment type="catalytic activity">
    <reaction evidence="4">
        <text>N(6)-[(R)-lipoyl]-L-lysyl-[protein] + 3-methyl-2-oxobutanoate + H(+) = N(6)-[(R)-S(8)-2-methylpropanoyldihydrolipoyl]-L-lysyl-[protein] + CO2</text>
        <dbReference type="Rhea" id="RHEA:13457"/>
        <dbReference type="Rhea" id="RHEA-COMP:10474"/>
        <dbReference type="Rhea" id="RHEA-COMP:10497"/>
        <dbReference type="ChEBI" id="CHEBI:11851"/>
        <dbReference type="ChEBI" id="CHEBI:15378"/>
        <dbReference type="ChEBI" id="CHEBI:16526"/>
        <dbReference type="ChEBI" id="CHEBI:83099"/>
        <dbReference type="ChEBI" id="CHEBI:83142"/>
        <dbReference type="EC" id="1.2.4.4"/>
    </reaction>
</comment>
<keyword evidence="3 4" id="KW-0786">Thiamine pyrophosphate</keyword>
<dbReference type="PANTHER" id="PTHR43380">
    <property type="entry name" value="2-OXOISOVALERATE DEHYDROGENASE SUBUNIT ALPHA, MITOCHONDRIAL"/>
    <property type="match status" value="1"/>
</dbReference>
<dbReference type="AlphaFoldDB" id="A0A937X2L3"/>
<dbReference type="InterPro" id="IPR001017">
    <property type="entry name" value="DH_E1"/>
</dbReference>
<dbReference type="Proteomes" id="UP000703893">
    <property type="component" value="Unassembled WGS sequence"/>
</dbReference>
<dbReference type="GO" id="GO:0003863">
    <property type="term" value="F:branched-chain 2-oxo acid dehydrogenase activity"/>
    <property type="evidence" value="ECO:0007669"/>
    <property type="project" value="UniProtKB-EC"/>
</dbReference>